<evidence type="ECO:0000256" key="1">
    <source>
        <dbReference type="SAM" id="SignalP"/>
    </source>
</evidence>
<proteinExistence type="predicted"/>
<feature type="chain" id="PRO_5039678853" description="Fibronectin type-III domain-containing protein" evidence="1">
    <location>
        <begin position="25"/>
        <end position="267"/>
    </location>
</feature>
<organism evidence="2 3">
    <name type="scientific">Candidatus Avichristensenella intestinipullorum</name>
    <dbReference type="NCBI Taxonomy" id="2840693"/>
    <lineage>
        <taxon>Bacteria</taxon>
        <taxon>Bacillati</taxon>
        <taxon>Bacillota</taxon>
        <taxon>Clostridia</taxon>
        <taxon>Candidatus Avichristensenella</taxon>
    </lineage>
</organism>
<gene>
    <name evidence="2" type="ORF">IAA66_05945</name>
</gene>
<reference evidence="2" key="1">
    <citation type="submission" date="2020-10" db="EMBL/GenBank/DDBJ databases">
        <authorList>
            <person name="Gilroy R."/>
        </authorList>
    </citation>
    <scope>NUCLEOTIDE SEQUENCE</scope>
    <source>
        <strain evidence="2">ChiHile30-977</strain>
    </source>
</reference>
<dbReference type="EMBL" id="DVFI01000090">
    <property type="protein sequence ID" value="HIQ63114.1"/>
    <property type="molecule type" value="Genomic_DNA"/>
</dbReference>
<comment type="caution">
    <text evidence="2">The sequence shown here is derived from an EMBL/GenBank/DDBJ whole genome shotgun (WGS) entry which is preliminary data.</text>
</comment>
<reference evidence="2" key="2">
    <citation type="journal article" date="2021" name="PeerJ">
        <title>Extensive microbial diversity within the chicken gut microbiome revealed by metagenomics and culture.</title>
        <authorList>
            <person name="Gilroy R."/>
            <person name="Ravi A."/>
            <person name="Getino M."/>
            <person name="Pursley I."/>
            <person name="Horton D.L."/>
            <person name="Alikhan N.F."/>
            <person name="Baker D."/>
            <person name="Gharbi K."/>
            <person name="Hall N."/>
            <person name="Watson M."/>
            <person name="Adriaenssens E.M."/>
            <person name="Foster-Nyarko E."/>
            <person name="Jarju S."/>
            <person name="Secka A."/>
            <person name="Antonio M."/>
            <person name="Oren A."/>
            <person name="Chaudhuri R.R."/>
            <person name="La Ragione R."/>
            <person name="Hildebrand F."/>
            <person name="Pallen M.J."/>
        </authorList>
    </citation>
    <scope>NUCLEOTIDE SEQUENCE</scope>
    <source>
        <strain evidence="2">ChiHile30-977</strain>
    </source>
</reference>
<protein>
    <recommendedName>
        <fullName evidence="4">Fibronectin type-III domain-containing protein</fullName>
    </recommendedName>
</protein>
<feature type="signal peptide" evidence="1">
    <location>
        <begin position="1"/>
        <end position="24"/>
    </location>
</feature>
<evidence type="ECO:0000313" key="2">
    <source>
        <dbReference type="EMBL" id="HIQ63114.1"/>
    </source>
</evidence>
<name>A0A9D0YWP2_9FIRM</name>
<dbReference type="Proteomes" id="UP000886819">
    <property type="component" value="Unassembled WGS sequence"/>
</dbReference>
<evidence type="ECO:0008006" key="4">
    <source>
        <dbReference type="Google" id="ProtNLM"/>
    </source>
</evidence>
<dbReference type="AlphaFoldDB" id="A0A9D0YWP2"/>
<evidence type="ECO:0000313" key="3">
    <source>
        <dbReference type="Proteomes" id="UP000886819"/>
    </source>
</evidence>
<sequence length="267" mass="30775">MKGKKMLAWLLVLLVCLTANVAWAEGWTCPNCYADSTGNFCSNCGEARPQNSADTSAKGANSLSDVRFTVQDNGDIMVRWDDSAQSPPYELTYTTEDWSYRWYEEDEYGGTNAMLCYLIPGVTYDVTISSAEDEITESYTVPKPIYTEFSTGGKYLTLTETRFSVSDLEDNPTQSFEVRVSWPQLKRNREYTGKLVLKTPYGYASLVYYWDSFTLENRYEYRYMTYAMSEWLDNVESEYGSIPYGEYTFELYLDGQLYDYAHLTLNK</sequence>
<accession>A0A9D0YWP2</accession>
<keyword evidence="1" id="KW-0732">Signal</keyword>